<reference evidence="1 2" key="1">
    <citation type="submission" date="2019-10" db="EMBL/GenBank/DDBJ databases">
        <title>Description of Paenibacillus terrestris sp. nov.</title>
        <authorList>
            <person name="Carlier A."/>
            <person name="Qi S."/>
        </authorList>
    </citation>
    <scope>NUCLEOTIDE SEQUENCE [LARGE SCALE GENOMIC DNA]</scope>
    <source>
        <strain evidence="1 2">LMG 31458</strain>
    </source>
</reference>
<evidence type="ECO:0000313" key="1">
    <source>
        <dbReference type="EMBL" id="NOU73984.1"/>
    </source>
</evidence>
<evidence type="ECO:0000313" key="2">
    <source>
        <dbReference type="Proteomes" id="UP000616779"/>
    </source>
</evidence>
<proteinExistence type="predicted"/>
<comment type="caution">
    <text evidence="1">The sequence shown here is derived from an EMBL/GenBank/DDBJ whole genome shotgun (WGS) entry which is preliminary data.</text>
</comment>
<organism evidence="1 2">
    <name type="scientific">Paenibacillus phytorum</name>
    <dbReference type="NCBI Taxonomy" id="2654977"/>
    <lineage>
        <taxon>Bacteria</taxon>
        <taxon>Bacillati</taxon>
        <taxon>Bacillota</taxon>
        <taxon>Bacilli</taxon>
        <taxon>Bacillales</taxon>
        <taxon>Paenibacillaceae</taxon>
        <taxon>Paenibacillus</taxon>
    </lineage>
</organism>
<gene>
    <name evidence="1" type="ORF">GC098_21715</name>
</gene>
<accession>A0ABX1Y276</accession>
<protein>
    <submittedName>
        <fullName evidence="1">Uncharacterized protein</fullName>
    </submittedName>
</protein>
<dbReference type="EMBL" id="WHOA01000147">
    <property type="protein sequence ID" value="NOU73984.1"/>
    <property type="molecule type" value="Genomic_DNA"/>
</dbReference>
<keyword evidence="2" id="KW-1185">Reference proteome</keyword>
<dbReference type="Proteomes" id="UP000616779">
    <property type="component" value="Unassembled WGS sequence"/>
</dbReference>
<name>A0ABX1Y276_9BACL</name>
<sequence length="61" mass="7163">MEKVKPAIDEVIFSIGKLNEVLASTDSRSLELIFSNYPLEAKPWEMFQKLIDWRIMLDSFE</sequence>
<dbReference type="RefSeq" id="WP_171645383.1">
    <property type="nucleotide sequence ID" value="NZ_WHOA01000147.1"/>
</dbReference>